<dbReference type="SMART" id="SM00965">
    <property type="entry name" value="STN"/>
    <property type="match status" value="1"/>
</dbReference>
<evidence type="ECO:0000256" key="10">
    <source>
        <dbReference type="ARBA" id="ARBA00023077"/>
    </source>
</evidence>
<dbReference type="Pfam" id="PF07715">
    <property type="entry name" value="Plug"/>
    <property type="match status" value="1"/>
</dbReference>
<evidence type="ECO:0000256" key="1">
    <source>
        <dbReference type="ARBA" id="ARBA00004571"/>
    </source>
</evidence>
<dbReference type="NCBIfam" id="TIGR01783">
    <property type="entry name" value="TonB-siderophor"/>
    <property type="match status" value="1"/>
</dbReference>
<keyword evidence="13 14" id="KW-0998">Cell outer membrane</keyword>
<dbReference type="GO" id="GO:0038023">
    <property type="term" value="F:signaling receptor activity"/>
    <property type="evidence" value="ECO:0007669"/>
    <property type="project" value="InterPro"/>
</dbReference>
<dbReference type="CDD" id="cd01347">
    <property type="entry name" value="ligand_gated_channel"/>
    <property type="match status" value="1"/>
</dbReference>
<dbReference type="EMBL" id="AMXE01000057">
    <property type="protein sequence ID" value="ENO86288.1"/>
    <property type="molecule type" value="Genomic_DNA"/>
</dbReference>
<evidence type="ECO:0000256" key="2">
    <source>
        <dbReference type="ARBA" id="ARBA00009810"/>
    </source>
</evidence>
<dbReference type="InterPro" id="IPR012910">
    <property type="entry name" value="Plug_dom"/>
</dbReference>
<dbReference type="InterPro" id="IPR036942">
    <property type="entry name" value="Beta-barrel_TonB_sf"/>
</dbReference>
<gene>
    <name evidence="18" type="ORF">C666_13470</name>
</gene>
<dbReference type="InterPro" id="IPR039426">
    <property type="entry name" value="TonB-dep_rcpt-like"/>
</dbReference>
<keyword evidence="10 16" id="KW-0798">TonB box</keyword>
<evidence type="ECO:0000259" key="17">
    <source>
        <dbReference type="SMART" id="SM00965"/>
    </source>
</evidence>
<feature type="domain" description="Secretin/TonB short N-terminal" evidence="17">
    <location>
        <begin position="60"/>
        <end position="111"/>
    </location>
</feature>
<dbReference type="STRING" id="1123367.GCA_000621305_03638"/>
<keyword evidence="3 14" id="KW-0813">Transport</keyword>
<dbReference type="FunFam" id="2.170.130.10:FF:000010">
    <property type="entry name" value="Ferripyoverdine receptor"/>
    <property type="match status" value="1"/>
</dbReference>
<dbReference type="Gene3D" id="2.40.170.20">
    <property type="entry name" value="TonB-dependent receptor, beta-barrel domain"/>
    <property type="match status" value="1"/>
</dbReference>
<comment type="caution">
    <text evidence="18">The sequence shown here is derived from an EMBL/GenBank/DDBJ whole genome shotgun (WGS) entry which is preliminary data.</text>
</comment>
<evidence type="ECO:0000256" key="3">
    <source>
        <dbReference type="ARBA" id="ARBA00022448"/>
    </source>
</evidence>
<feature type="short sequence motif" description="TonB C-terminal box" evidence="15">
    <location>
        <begin position="791"/>
        <end position="808"/>
    </location>
</feature>
<dbReference type="OrthoDB" id="8533686at2"/>
<evidence type="ECO:0000256" key="9">
    <source>
        <dbReference type="ARBA" id="ARBA00023065"/>
    </source>
</evidence>
<evidence type="ECO:0000256" key="12">
    <source>
        <dbReference type="ARBA" id="ARBA00023170"/>
    </source>
</evidence>
<evidence type="ECO:0000256" key="6">
    <source>
        <dbReference type="ARBA" id="ARBA00022692"/>
    </source>
</evidence>
<reference evidence="18 19" key="1">
    <citation type="submission" date="2012-09" db="EMBL/GenBank/DDBJ databases">
        <title>Draft Genome Sequences of 6 Strains from Genus Thauera.</title>
        <authorList>
            <person name="Liu B."/>
            <person name="Shapleigh J.P."/>
            <person name="Frostegard A.H."/>
        </authorList>
    </citation>
    <scope>NUCLEOTIDE SEQUENCE [LARGE SCALE GENOMIC DNA]</scope>
    <source>
        <strain evidence="19">47Lol / DSM 12138</strain>
    </source>
</reference>
<dbReference type="InterPro" id="IPR010917">
    <property type="entry name" value="TonB_rcpt_CS"/>
</dbReference>
<sequence>LATRLRPLVVAVGLVATLGVLPSAVGTARAQAQAAAAQPYDLPAGALDVTLTRIARQAGRVATLEPRLVGGRQAAPVRGTFTVEQAFAQALAGTRLEMFVTAGGALSVRPAPAQTGDATLAPVMVTAFGLGNDITSEGTGSYAVRGASIMKGAQSLKEIPQSVSVITSQRMEDQNLTSVQQAMEQATGIYVNSYRSVYSGNGSSANYYSRGFEIDNYMVDGVVSDSADTYSTNMGLEGSSAIYDRVEILRGAAGLLVGQGNPGGTVNLVRKRPTREFQQNYSLSAGSWSNYRGEADLSGSLNASGSVRGRVVTAYQDRDRFWNSTNSNASLLYGIVEADITPSTQIALGLRYEKSKETAPKQNYFANTSFTPERRRNYSPTWGYHDTEDKELFLNIDHQISNRWKLVLAASHWERDYEGVMTIVNTTRGNVQAIKTEQKTDRFDINLLGSFDALGREHTVTFGVNASKWDRDGRSLWSPAVTSANLENNWYWIYDEATKNMVSSTFAGNPDRTESKSYGFFGKLNFKLTDDLTAILGGRTSWYQYDYWNESGVYRPNDGGRVNHEFTPYAGLVYALTPQWSTYASYADIFAPQWGYYTRSGSLIDHKTGKNYELGIKGELLEGRLNAAFAIYQVDLENAAMREAAPYDSACPGNPTGGACYIAVGESRTRGFDAEVNGELLSGWQMGAGYTYTHQENLKADFNEGYAMTYTPRHMFKLFSSYQINDQWTLGGGVQVQSKEVAMDSDGPGQSGYSVWNAFARYRINQNLDVSLNAKNLFDKTYWANGAAYYQSLYGEPRSYMLTLRAKF</sequence>
<dbReference type="AlphaFoldDB" id="N6YVY2"/>
<evidence type="ECO:0000256" key="13">
    <source>
        <dbReference type="ARBA" id="ARBA00023237"/>
    </source>
</evidence>
<keyword evidence="5" id="KW-0410">Iron transport</keyword>
<organism evidence="18 19">
    <name type="scientific">Thauera linaloolentis (strain DSM 12138 / JCM 21573 / CCUG 41526 / CIP 105981 / IAM 15112 / NBRC 102519 / 47Lol)</name>
    <dbReference type="NCBI Taxonomy" id="1123367"/>
    <lineage>
        <taxon>Bacteria</taxon>
        <taxon>Pseudomonadati</taxon>
        <taxon>Pseudomonadota</taxon>
        <taxon>Betaproteobacteria</taxon>
        <taxon>Rhodocyclales</taxon>
        <taxon>Zoogloeaceae</taxon>
        <taxon>Thauera</taxon>
    </lineage>
</organism>
<protein>
    <submittedName>
        <fullName evidence="18">TonB-dependent siderophore receptor</fullName>
    </submittedName>
</protein>
<dbReference type="InterPro" id="IPR037066">
    <property type="entry name" value="Plug_dom_sf"/>
</dbReference>
<keyword evidence="4 14" id="KW-1134">Transmembrane beta strand</keyword>
<dbReference type="SUPFAM" id="SSF56935">
    <property type="entry name" value="Porins"/>
    <property type="match status" value="1"/>
</dbReference>
<keyword evidence="9" id="KW-0406">Ion transport</keyword>
<evidence type="ECO:0000256" key="11">
    <source>
        <dbReference type="ARBA" id="ARBA00023136"/>
    </source>
</evidence>
<evidence type="ECO:0000256" key="16">
    <source>
        <dbReference type="RuleBase" id="RU003357"/>
    </source>
</evidence>
<evidence type="ECO:0000256" key="14">
    <source>
        <dbReference type="PROSITE-ProRule" id="PRU01360"/>
    </source>
</evidence>
<dbReference type="PROSITE" id="PS52016">
    <property type="entry name" value="TONB_DEPENDENT_REC_3"/>
    <property type="match status" value="1"/>
</dbReference>
<keyword evidence="6 14" id="KW-0812">Transmembrane</keyword>
<dbReference type="PANTHER" id="PTHR32552">
    <property type="entry name" value="FERRICHROME IRON RECEPTOR-RELATED"/>
    <property type="match status" value="1"/>
</dbReference>
<dbReference type="GO" id="GO:0015344">
    <property type="term" value="F:siderophore uptake transmembrane transporter activity"/>
    <property type="evidence" value="ECO:0007669"/>
    <property type="project" value="TreeGrafter"/>
</dbReference>
<feature type="non-terminal residue" evidence="18">
    <location>
        <position position="1"/>
    </location>
</feature>
<keyword evidence="11 14" id="KW-0472">Membrane</keyword>
<evidence type="ECO:0000256" key="8">
    <source>
        <dbReference type="ARBA" id="ARBA00023004"/>
    </source>
</evidence>
<dbReference type="Pfam" id="PF00593">
    <property type="entry name" value="TonB_dep_Rec_b-barrel"/>
    <property type="match status" value="1"/>
</dbReference>
<evidence type="ECO:0000256" key="5">
    <source>
        <dbReference type="ARBA" id="ARBA00022496"/>
    </source>
</evidence>
<evidence type="ECO:0000313" key="18">
    <source>
        <dbReference type="EMBL" id="ENO86288.1"/>
    </source>
</evidence>
<dbReference type="InterPro" id="IPR000531">
    <property type="entry name" value="Beta-barrel_TonB"/>
</dbReference>
<evidence type="ECO:0000256" key="7">
    <source>
        <dbReference type="ARBA" id="ARBA00022729"/>
    </source>
</evidence>
<dbReference type="eggNOG" id="COG4773">
    <property type="taxonomic scope" value="Bacteria"/>
</dbReference>
<dbReference type="Proteomes" id="UP000013232">
    <property type="component" value="Unassembled WGS sequence"/>
</dbReference>
<dbReference type="InterPro" id="IPR011662">
    <property type="entry name" value="Secretin/TonB_short_N"/>
</dbReference>
<dbReference type="InterPro" id="IPR010105">
    <property type="entry name" value="TonB_sidphr_rcpt"/>
</dbReference>
<dbReference type="PROSITE" id="PS01156">
    <property type="entry name" value="TONB_DEPENDENT_REC_2"/>
    <property type="match status" value="1"/>
</dbReference>
<evidence type="ECO:0000256" key="15">
    <source>
        <dbReference type="PROSITE-ProRule" id="PRU10144"/>
    </source>
</evidence>
<dbReference type="Gene3D" id="2.170.130.10">
    <property type="entry name" value="TonB-dependent receptor, plug domain"/>
    <property type="match status" value="1"/>
</dbReference>
<keyword evidence="12 18" id="KW-0675">Receptor</keyword>
<dbReference type="Gene3D" id="3.55.50.30">
    <property type="match status" value="1"/>
</dbReference>
<dbReference type="GO" id="GO:0015891">
    <property type="term" value="P:siderophore transport"/>
    <property type="evidence" value="ECO:0007669"/>
    <property type="project" value="InterPro"/>
</dbReference>
<name>N6YVY2_THAL4</name>
<dbReference type="GO" id="GO:0009279">
    <property type="term" value="C:cell outer membrane"/>
    <property type="evidence" value="ECO:0007669"/>
    <property type="project" value="UniProtKB-SubCell"/>
</dbReference>
<comment type="subcellular location">
    <subcellularLocation>
        <location evidence="1 14">Cell outer membrane</location>
        <topology evidence="1 14">Multi-pass membrane protein</topology>
    </subcellularLocation>
</comment>
<comment type="similarity">
    <text evidence="2 14 16">Belongs to the TonB-dependent receptor family.</text>
</comment>
<evidence type="ECO:0000313" key="19">
    <source>
        <dbReference type="Proteomes" id="UP000013232"/>
    </source>
</evidence>
<dbReference type="PANTHER" id="PTHR32552:SF74">
    <property type="entry name" value="HYDROXAMATE SIDEROPHORE RECEPTOR FHUE"/>
    <property type="match status" value="1"/>
</dbReference>
<keyword evidence="7" id="KW-0732">Signal</keyword>
<keyword evidence="8" id="KW-0408">Iron</keyword>
<keyword evidence="19" id="KW-1185">Reference proteome</keyword>
<dbReference type="RefSeq" id="WP_004340588.1">
    <property type="nucleotide sequence ID" value="NZ_AMXE01000057.1"/>
</dbReference>
<accession>N6YVY2</accession>
<proteinExistence type="inferred from homology"/>
<evidence type="ECO:0000256" key="4">
    <source>
        <dbReference type="ARBA" id="ARBA00022452"/>
    </source>
</evidence>